<dbReference type="InterPro" id="IPR005804">
    <property type="entry name" value="FA_desaturase_dom"/>
</dbReference>
<evidence type="ECO:0000256" key="1">
    <source>
        <dbReference type="ARBA" id="ARBA00004141"/>
    </source>
</evidence>
<comment type="subcellular location">
    <subcellularLocation>
        <location evidence="1">Membrane</location>
        <topology evidence="1">Multi-pass membrane protein</topology>
    </subcellularLocation>
</comment>
<dbReference type="eggNOG" id="COG3464">
    <property type="taxonomic scope" value="Bacteria"/>
</dbReference>
<feature type="transmembrane region" description="Helical" evidence="10">
    <location>
        <begin position="141"/>
        <end position="165"/>
    </location>
</feature>
<dbReference type="KEGG" id="fau:Fraau_3228"/>
<feature type="transmembrane region" description="Helical" evidence="10">
    <location>
        <begin position="171"/>
        <end position="188"/>
    </location>
</feature>
<evidence type="ECO:0000256" key="8">
    <source>
        <dbReference type="ARBA" id="ARBA00023098"/>
    </source>
</evidence>
<keyword evidence="4" id="KW-0276">Fatty acid metabolism</keyword>
<dbReference type="PANTHER" id="PTHR11351:SF33">
    <property type="entry name" value="DELTA-9 FATTY ACID DESATURASE, DESA"/>
    <property type="match status" value="1"/>
</dbReference>
<dbReference type="HOGENOM" id="CLU_062181_0_0_6"/>
<dbReference type="PANTHER" id="PTHR11351">
    <property type="entry name" value="ACYL-COA DESATURASE"/>
    <property type="match status" value="1"/>
</dbReference>
<comment type="similarity">
    <text evidence="2">Belongs to the fatty acid desaturase type 2 family.</text>
</comment>
<dbReference type="RefSeq" id="WP_014404553.1">
    <property type="nucleotide sequence ID" value="NC_017033.1"/>
</dbReference>
<evidence type="ECO:0000256" key="4">
    <source>
        <dbReference type="ARBA" id="ARBA00022832"/>
    </source>
</evidence>
<protein>
    <submittedName>
        <fullName evidence="12">Fatty-acid desaturase</fullName>
    </submittedName>
</protein>
<dbReference type="Pfam" id="PF00487">
    <property type="entry name" value="FA_desaturase"/>
    <property type="match status" value="1"/>
</dbReference>
<dbReference type="STRING" id="767434.Fraau_3228"/>
<dbReference type="EMBL" id="CP003350">
    <property type="protein sequence ID" value="AFC87551.1"/>
    <property type="molecule type" value="Genomic_DNA"/>
</dbReference>
<dbReference type="GO" id="GO:0016020">
    <property type="term" value="C:membrane"/>
    <property type="evidence" value="ECO:0007669"/>
    <property type="project" value="UniProtKB-SubCell"/>
</dbReference>
<keyword evidence="3 10" id="KW-0812">Transmembrane</keyword>
<dbReference type="CDD" id="cd03505">
    <property type="entry name" value="Delta9-FADS-like"/>
    <property type="match status" value="1"/>
</dbReference>
<gene>
    <name evidence="12" type="ordered locus">Fraau_3228</name>
</gene>
<organism evidence="12 13">
    <name type="scientific">Frateuria aurantia (strain ATCC 33424 / DSM 6220 / KCTC 2777 / LMG 1558 / NBRC 3245 / NCIMB 13370)</name>
    <name type="common">Acetobacter aurantius</name>
    <dbReference type="NCBI Taxonomy" id="767434"/>
    <lineage>
        <taxon>Bacteria</taxon>
        <taxon>Pseudomonadati</taxon>
        <taxon>Pseudomonadota</taxon>
        <taxon>Gammaproteobacteria</taxon>
        <taxon>Lysobacterales</taxon>
        <taxon>Rhodanobacteraceae</taxon>
        <taxon>Frateuria</taxon>
    </lineage>
</organism>
<dbReference type="OrthoDB" id="9768289at2"/>
<evidence type="ECO:0000313" key="13">
    <source>
        <dbReference type="Proteomes" id="UP000005234"/>
    </source>
</evidence>
<dbReference type="InterPro" id="IPR015876">
    <property type="entry name" value="Acyl-CoA_DS"/>
</dbReference>
<evidence type="ECO:0000256" key="10">
    <source>
        <dbReference type="SAM" id="Phobius"/>
    </source>
</evidence>
<name>H8L243_FRAAD</name>
<evidence type="ECO:0000256" key="5">
    <source>
        <dbReference type="ARBA" id="ARBA00022989"/>
    </source>
</evidence>
<evidence type="ECO:0000313" key="12">
    <source>
        <dbReference type="EMBL" id="AFC87551.1"/>
    </source>
</evidence>
<sequence>MLQALLNFLAHGLTGASWVGVLIYALVVTQLTIFSVTMYLHRSQTHRGVDFHPAINHAFRFWLWLSTGMITKEWVGVHRKHHARVDTAEDPHSPQYAGIKKVFWDGVSLYRNSAARKDDMEKYGRGTPDDWVEKHVYTGHAMLGIVLMAIINISLFGVLGVAVWAAQMAWIPFWAAGFVNGLGHWWGYRNFESDDKSTNLFPWAFWIGGEELHNNHHAFPSSARFSMRKWEFDIGWFAIRTLETLKLAKVLRVAPTLDIRPNVNLPDAETLKAVLTHRVQAMTEYYRTVIVPTLREEAGHAGDSLKAVPGRLRRALANGGHWLDGAGTERMQSVLAKRPTLQTVCEYRQRLAQLLELRGAEQLKGLQQWVHEAEQSGIQALHDFAVRLKSYKVKVVGA</sequence>
<keyword evidence="5 10" id="KW-1133">Transmembrane helix</keyword>
<proteinExistence type="inferred from homology"/>
<accession>H8L243</accession>
<dbReference type="GO" id="GO:0006631">
    <property type="term" value="P:fatty acid metabolic process"/>
    <property type="evidence" value="ECO:0007669"/>
    <property type="project" value="UniProtKB-KW"/>
</dbReference>
<dbReference type="AlphaFoldDB" id="H8L243"/>
<reference evidence="12" key="1">
    <citation type="submission" date="2012-02" db="EMBL/GenBank/DDBJ databases">
        <title>The complete genome of Frateuria aurantia DSM 6220.</title>
        <authorList>
            <consortium name="US DOE Joint Genome Institute (JGI-PGF)"/>
            <person name="Lucas S."/>
            <person name="Copeland A."/>
            <person name="Lapidus A."/>
            <person name="Glavina del Rio T."/>
            <person name="Dalin E."/>
            <person name="Tice H."/>
            <person name="Bruce D."/>
            <person name="Goodwin L."/>
            <person name="Pitluck S."/>
            <person name="Peters L."/>
            <person name="Ovchinnikova G."/>
            <person name="Teshima H."/>
            <person name="Kyrpides N."/>
            <person name="Mavromatis K."/>
            <person name="Ivanova N."/>
            <person name="Brettin T."/>
            <person name="Detter J.C."/>
            <person name="Han C."/>
            <person name="Larimer F."/>
            <person name="Land M."/>
            <person name="Hauser L."/>
            <person name="Markowitz V."/>
            <person name="Cheng J.-F."/>
            <person name="Hugenholtz P."/>
            <person name="Woyke T."/>
            <person name="Wu D."/>
            <person name="Brambilla E."/>
            <person name="Klenk H.-P."/>
            <person name="Eisen J.A."/>
        </authorList>
    </citation>
    <scope>NUCLEOTIDE SEQUENCE</scope>
    <source>
        <strain evidence="12">DSM 6220</strain>
    </source>
</reference>
<keyword evidence="13" id="KW-1185">Reference proteome</keyword>
<keyword evidence="9 10" id="KW-0472">Membrane</keyword>
<keyword evidence="7" id="KW-0408">Iron</keyword>
<feature type="transmembrane region" description="Helical" evidence="10">
    <location>
        <begin position="15"/>
        <end position="40"/>
    </location>
</feature>
<keyword evidence="8" id="KW-0443">Lipid metabolism</keyword>
<dbReference type="Proteomes" id="UP000005234">
    <property type="component" value="Chromosome"/>
</dbReference>
<evidence type="ECO:0000256" key="6">
    <source>
        <dbReference type="ARBA" id="ARBA00023002"/>
    </source>
</evidence>
<feature type="domain" description="Fatty acid desaturase" evidence="11">
    <location>
        <begin position="17"/>
        <end position="222"/>
    </location>
</feature>
<evidence type="ECO:0000256" key="7">
    <source>
        <dbReference type="ARBA" id="ARBA00023004"/>
    </source>
</evidence>
<evidence type="ECO:0000256" key="3">
    <source>
        <dbReference type="ARBA" id="ARBA00022692"/>
    </source>
</evidence>
<evidence type="ECO:0000256" key="9">
    <source>
        <dbReference type="ARBA" id="ARBA00023136"/>
    </source>
</evidence>
<dbReference type="GO" id="GO:0016717">
    <property type="term" value="F:oxidoreductase activity, acting on paired donors, with oxidation of a pair of donors resulting in the reduction of molecular oxygen to two molecules of water"/>
    <property type="evidence" value="ECO:0007669"/>
    <property type="project" value="InterPro"/>
</dbReference>
<evidence type="ECO:0000256" key="2">
    <source>
        <dbReference type="ARBA" id="ARBA00008749"/>
    </source>
</evidence>
<keyword evidence="6" id="KW-0560">Oxidoreductase</keyword>
<evidence type="ECO:0000259" key="11">
    <source>
        <dbReference type="Pfam" id="PF00487"/>
    </source>
</evidence>
<dbReference type="eggNOG" id="COG1398">
    <property type="taxonomic scope" value="Bacteria"/>
</dbReference>